<organism evidence="10">
    <name type="scientific">mine drainage metagenome</name>
    <dbReference type="NCBI Taxonomy" id="410659"/>
    <lineage>
        <taxon>unclassified sequences</taxon>
        <taxon>metagenomes</taxon>
        <taxon>ecological metagenomes</taxon>
    </lineage>
</organism>
<evidence type="ECO:0000256" key="2">
    <source>
        <dbReference type="ARBA" id="ARBA00022490"/>
    </source>
</evidence>
<dbReference type="PANTHER" id="PTHR48111">
    <property type="entry name" value="REGULATOR OF RPOS"/>
    <property type="match status" value="1"/>
</dbReference>
<evidence type="ECO:0000256" key="4">
    <source>
        <dbReference type="ARBA" id="ARBA00023012"/>
    </source>
</evidence>
<evidence type="ECO:0000256" key="5">
    <source>
        <dbReference type="ARBA" id="ARBA00023015"/>
    </source>
</evidence>
<dbReference type="CDD" id="cd00383">
    <property type="entry name" value="trans_reg_C"/>
    <property type="match status" value="1"/>
</dbReference>
<dbReference type="GO" id="GO:0000156">
    <property type="term" value="F:phosphorelay response regulator activity"/>
    <property type="evidence" value="ECO:0007669"/>
    <property type="project" value="TreeGrafter"/>
</dbReference>
<dbReference type="SMART" id="SM00448">
    <property type="entry name" value="REC"/>
    <property type="match status" value="1"/>
</dbReference>
<evidence type="ECO:0000259" key="8">
    <source>
        <dbReference type="PROSITE" id="PS50110"/>
    </source>
</evidence>
<dbReference type="AlphaFoldDB" id="A0A1J5QAM5"/>
<dbReference type="InterPro" id="IPR001789">
    <property type="entry name" value="Sig_transdc_resp-reg_receiver"/>
</dbReference>
<dbReference type="Gene3D" id="6.10.250.690">
    <property type="match status" value="1"/>
</dbReference>
<accession>A0A1J5QAM5</accession>
<comment type="subcellular location">
    <subcellularLocation>
        <location evidence="1">Cytoplasm</location>
    </subcellularLocation>
</comment>
<dbReference type="SUPFAM" id="SSF46894">
    <property type="entry name" value="C-terminal effector domain of the bipartite response regulators"/>
    <property type="match status" value="1"/>
</dbReference>
<dbReference type="InterPro" id="IPR036388">
    <property type="entry name" value="WH-like_DNA-bd_sf"/>
</dbReference>
<dbReference type="SMART" id="SM00862">
    <property type="entry name" value="Trans_reg_C"/>
    <property type="match status" value="1"/>
</dbReference>
<evidence type="ECO:0000256" key="3">
    <source>
        <dbReference type="ARBA" id="ARBA00022553"/>
    </source>
</evidence>
<sequence length="229" mass="25615">MIKHSLLIVEDDLQLKRALTVNLEARNYQVASTTTGADGMKILNTTPPDVLILDLGLPDIDGVDLILEIRQSSHIPIIVLSARDREVDKVRALDAGADDYVTKPFGIDELLARLRVVLRRTDQSESPAKSIRTEDFEIDFDKLVVTNGAGEPIKLTKIEWGIMEFLATSPGKLFTTKQILTHVWGAAYAEDSQTLRVHVSQLRRKLEPEPSSPRYLITELGMGYRLVIE</sequence>
<protein>
    <submittedName>
        <fullName evidence="10">KDP operon transcriptional regulatory protein KdpE</fullName>
    </submittedName>
</protein>
<dbReference type="InterPro" id="IPR016032">
    <property type="entry name" value="Sig_transdc_resp-reg_C-effctor"/>
</dbReference>
<evidence type="ECO:0000313" key="10">
    <source>
        <dbReference type="EMBL" id="OIQ80242.1"/>
    </source>
</evidence>
<reference evidence="10" key="1">
    <citation type="submission" date="2016-10" db="EMBL/GenBank/DDBJ databases">
        <title>Sequence of Gallionella enrichment culture.</title>
        <authorList>
            <person name="Poehlein A."/>
            <person name="Muehling M."/>
            <person name="Daniel R."/>
        </authorList>
    </citation>
    <scope>NUCLEOTIDE SEQUENCE</scope>
</reference>
<dbReference type="Gene3D" id="1.10.10.10">
    <property type="entry name" value="Winged helix-like DNA-binding domain superfamily/Winged helix DNA-binding domain"/>
    <property type="match status" value="1"/>
</dbReference>
<dbReference type="Pfam" id="PF00072">
    <property type="entry name" value="Response_reg"/>
    <property type="match status" value="1"/>
</dbReference>
<feature type="domain" description="Response regulatory" evidence="8">
    <location>
        <begin position="5"/>
        <end position="118"/>
    </location>
</feature>
<keyword evidence="3" id="KW-0597">Phosphoprotein</keyword>
<evidence type="ECO:0000256" key="7">
    <source>
        <dbReference type="ARBA" id="ARBA00023163"/>
    </source>
</evidence>
<dbReference type="GO" id="GO:0000976">
    <property type="term" value="F:transcription cis-regulatory region binding"/>
    <property type="evidence" value="ECO:0007669"/>
    <property type="project" value="TreeGrafter"/>
</dbReference>
<comment type="caution">
    <text evidence="10">The sequence shown here is derived from an EMBL/GenBank/DDBJ whole genome shotgun (WGS) entry which is preliminary data.</text>
</comment>
<dbReference type="PROSITE" id="PS51755">
    <property type="entry name" value="OMPR_PHOB"/>
    <property type="match status" value="1"/>
</dbReference>
<dbReference type="GO" id="GO:0042802">
    <property type="term" value="F:identical protein binding"/>
    <property type="evidence" value="ECO:0007669"/>
    <property type="project" value="UniProtKB-ARBA"/>
</dbReference>
<keyword evidence="6" id="KW-0238">DNA-binding</keyword>
<dbReference type="PANTHER" id="PTHR48111:SF50">
    <property type="entry name" value="KDP OPERON TRANSCRIPTIONAL REGULATORY PROTEIN KDPE"/>
    <property type="match status" value="1"/>
</dbReference>
<dbReference type="InterPro" id="IPR011006">
    <property type="entry name" value="CheY-like_superfamily"/>
</dbReference>
<dbReference type="SUPFAM" id="SSF52172">
    <property type="entry name" value="CheY-like"/>
    <property type="match status" value="1"/>
</dbReference>
<dbReference type="Gene3D" id="3.40.50.2300">
    <property type="match status" value="1"/>
</dbReference>
<evidence type="ECO:0000256" key="6">
    <source>
        <dbReference type="ARBA" id="ARBA00023125"/>
    </source>
</evidence>
<keyword evidence="5" id="KW-0805">Transcription regulation</keyword>
<keyword evidence="2" id="KW-0963">Cytoplasm</keyword>
<feature type="domain" description="OmpR/PhoB-type" evidence="9">
    <location>
        <begin position="128"/>
        <end position="228"/>
    </location>
</feature>
<dbReference type="InterPro" id="IPR039420">
    <property type="entry name" value="WalR-like"/>
</dbReference>
<dbReference type="GO" id="GO:0005829">
    <property type="term" value="C:cytosol"/>
    <property type="evidence" value="ECO:0007669"/>
    <property type="project" value="TreeGrafter"/>
</dbReference>
<name>A0A1J5QAM5_9ZZZZ</name>
<dbReference type="GO" id="GO:0045893">
    <property type="term" value="P:positive regulation of DNA-templated transcription"/>
    <property type="evidence" value="ECO:0007669"/>
    <property type="project" value="UniProtKB-ARBA"/>
</dbReference>
<keyword evidence="4" id="KW-0902">Two-component regulatory system</keyword>
<dbReference type="PROSITE" id="PS50110">
    <property type="entry name" value="RESPONSE_REGULATORY"/>
    <property type="match status" value="1"/>
</dbReference>
<dbReference type="Pfam" id="PF00486">
    <property type="entry name" value="Trans_reg_C"/>
    <property type="match status" value="1"/>
</dbReference>
<dbReference type="GO" id="GO:0032993">
    <property type="term" value="C:protein-DNA complex"/>
    <property type="evidence" value="ECO:0007669"/>
    <property type="project" value="TreeGrafter"/>
</dbReference>
<dbReference type="EMBL" id="MLJW01001088">
    <property type="protein sequence ID" value="OIQ80242.1"/>
    <property type="molecule type" value="Genomic_DNA"/>
</dbReference>
<evidence type="ECO:0000256" key="1">
    <source>
        <dbReference type="ARBA" id="ARBA00004496"/>
    </source>
</evidence>
<dbReference type="FunFam" id="3.40.50.2300:FF:000021">
    <property type="entry name" value="Two-component system response regulator KdpE"/>
    <property type="match status" value="1"/>
</dbReference>
<evidence type="ECO:0000259" key="9">
    <source>
        <dbReference type="PROSITE" id="PS51755"/>
    </source>
</evidence>
<dbReference type="InterPro" id="IPR001867">
    <property type="entry name" value="OmpR/PhoB-type_DNA-bd"/>
</dbReference>
<keyword evidence="7" id="KW-0804">Transcription</keyword>
<gene>
    <name evidence="10" type="primary">kdpE_15</name>
    <name evidence="10" type="ORF">GALL_380120</name>
</gene>
<proteinExistence type="predicted"/>